<name>A0ABP5E6P6_9PSEU</name>
<feature type="transmembrane region" description="Helical" evidence="1">
    <location>
        <begin position="91"/>
        <end position="115"/>
    </location>
</feature>
<dbReference type="EMBL" id="BAAANN010000066">
    <property type="protein sequence ID" value="GAA1992573.1"/>
    <property type="molecule type" value="Genomic_DNA"/>
</dbReference>
<sequence>MSAPAQVSLADTLVEIPWIISGAFAYPYAIREVSLFAGQWYQFPITHPLLIGLAFVGPALLLSHSLRFTGRNPLFAGSEGLRGPAQHISRLLAGVGFVSVMMLIFAIATAALSLAGGPPPDLPAFLRVQ</sequence>
<accession>A0ABP5E6P6</accession>
<protein>
    <submittedName>
        <fullName evidence="2">Uncharacterized protein</fullName>
    </submittedName>
</protein>
<dbReference type="InterPro" id="IPR033459">
    <property type="entry name" value="AveC-like"/>
</dbReference>
<proteinExistence type="predicted"/>
<feature type="transmembrane region" description="Helical" evidence="1">
    <location>
        <begin position="12"/>
        <end position="29"/>
    </location>
</feature>
<dbReference type="Proteomes" id="UP001501116">
    <property type="component" value="Unassembled WGS sequence"/>
</dbReference>
<comment type="caution">
    <text evidence="2">The sequence shown here is derived from an EMBL/GenBank/DDBJ whole genome shotgun (WGS) entry which is preliminary data.</text>
</comment>
<dbReference type="RefSeq" id="WP_344431645.1">
    <property type="nucleotide sequence ID" value="NZ_BAAANN010000066.1"/>
</dbReference>
<reference evidence="3" key="1">
    <citation type="journal article" date="2019" name="Int. J. Syst. Evol. Microbiol.">
        <title>The Global Catalogue of Microorganisms (GCM) 10K type strain sequencing project: providing services to taxonomists for standard genome sequencing and annotation.</title>
        <authorList>
            <consortium name="The Broad Institute Genomics Platform"/>
            <consortium name="The Broad Institute Genome Sequencing Center for Infectious Disease"/>
            <person name="Wu L."/>
            <person name="Ma J."/>
        </authorList>
    </citation>
    <scope>NUCLEOTIDE SEQUENCE [LARGE SCALE GENOMIC DNA]</scope>
    <source>
        <strain evidence="3">JCM 14545</strain>
    </source>
</reference>
<evidence type="ECO:0000313" key="3">
    <source>
        <dbReference type="Proteomes" id="UP001501116"/>
    </source>
</evidence>
<keyword evidence="3" id="KW-1185">Reference proteome</keyword>
<evidence type="ECO:0000313" key="2">
    <source>
        <dbReference type="EMBL" id="GAA1992573.1"/>
    </source>
</evidence>
<evidence type="ECO:0000256" key="1">
    <source>
        <dbReference type="SAM" id="Phobius"/>
    </source>
</evidence>
<keyword evidence="1" id="KW-0812">Transmembrane</keyword>
<organism evidence="2 3">
    <name type="scientific">Amycolatopsis minnesotensis</name>
    <dbReference type="NCBI Taxonomy" id="337894"/>
    <lineage>
        <taxon>Bacteria</taxon>
        <taxon>Bacillati</taxon>
        <taxon>Actinomycetota</taxon>
        <taxon>Actinomycetes</taxon>
        <taxon>Pseudonocardiales</taxon>
        <taxon>Pseudonocardiaceae</taxon>
        <taxon>Amycolatopsis</taxon>
    </lineage>
</organism>
<dbReference type="Pfam" id="PF17198">
    <property type="entry name" value="AveC_like"/>
    <property type="match status" value="1"/>
</dbReference>
<keyword evidence="1" id="KW-0472">Membrane</keyword>
<keyword evidence="1" id="KW-1133">Transmembrane helix</keyword>
<gene>
    <name evidence="2" type="ORF">GCM10009754_84450</name>
</gene>
<feature type="transmembrane region" description="Helical" evidence="1">
    <location>
        <begin position="49"/>
        <end position="70"/>
    </location>
</feature>